<evidence type="ECO:0000256" key="4">
    <source>
        <dbReference type="ARBA" id="ARBA00023315"/>
    </source>
</evidence>
<keyword evidence="4 6" id="KW-0012">Acyltransferase</keyword>
<organism evidence="6 7">
    <name type="scientific">Enterococcus pseudoavium</name>
    <dbReference type="NCBI Taxonomy" id="44007"/>
    <lineage>
        <taxon>Bacteria</taxon>
        <taxon>Bacillati</taxon>
        <taxon>Bacillota</taxon>
        <taxon>Bacilli</taxon>
        <taxon>Lactobacillales</taxon>
        <taxon>Enterococcaceae</taxon>
        <taxon>Enterococcus</taxon>
    </lineage>
</organism>
<keyword evidence="2" id="KW-0963">Cytoplasm</keyword>
<dbReference type="InterPro" id="IPR016181">
    <property type="entry name" value="Acyl_CoA_acyltransferase"/>
</dbReference>
<evidence type="ECO:0000313" key="6">
    <source>
        <dbReference type="EMBL" id="MDT2769784.1"/>
    </source>
</evidence>
<gene>
    <name evidence="6" type="primary">rimI</name>
    <name evidence="6" type="ORF">P7H46_02890</name>
</gene>
<dbReference type="PROSITE" id="PS51186">
    <property type="entry name" value="GNAT"/>
    <property type="match status" value="1"/>
</dbReference>
<dbReference type="GO" id="GO:0008999">
    <property type="term" value="F:protein-N-terminal-alanine acetyltransferase activity"/>
    <property type="evidence" value="ECO:0007669"/>
    <property type="project" value="UniProtKB-EC"/>
</dbReference>
<proteinExistence type="inferred from homology"/>
<dbReference type="SUPFAM" id="SSF55729">
    <property type="entry name" value="Acyl-CoA N-acyltransferases (Nat)"/>
    <property type="match status" value="1"/>
</dbReference>
<dbReference type="Proteomes" id="UP001269061">
    <property type="component" value="Unassembled WGS sequence"/>
</dbReference>
<keyword evidence="3 6" id="KW-0808">Transferase</keyword>
<dbReference type="CDD" id="cd04301">
    <property type="entry name" value="NAT_SF"/>
    <property type="match status" value="1"/>
</dbReference>
<name>A0ABU3FG37_9ENTE</name>
<evidence type="ECO:0000256" key="3">
    <source>
        <dbReference type="ARBA" id="ARBA00022679"/>
    </source>
</evidence>
<dbReference type="PANTHER" id="PTHR43420">
    <property type="entry name" value="ACETYLTRANSFERASE"/>
    <property type="match status" value="1"/>
</dbReference>
<comment type="similarity">
    <text evidence="1">Belongs to the acetyltransferase family. RimI subfamily.</text>
</comment>
<evidence type="ECO:0000256" key="2">
    <source>
        <dbReference type="ARBA" id="ARBA00022490"/>
    </source>
</evidence>
<sequence>MLKKFSGLVKTILYGKQYPFEVKQVTLMNEVFFVRKIVDQDIKELIALERDVYFGETPWTKSAFLSEIHSPIPHLYICIVTEQEELAGFVGGRLIGDDTHITNVAVATAFQNRGIGQLLIDEVEKFAIMNDCETLSLEVRLSNTDAQRLYRRLGFVARNIRKNYYTENNEDALDMIKRLEVK</sequence>
<dbReference type="PANTHER" id="PTHR43420:SF44">
    <property type="entry name" value="ACETYLTRANSFERASE YPEA"/>
    <property type="match status" value="1"/>
</dbReference>
<dbReference type="EMBL" id="JARQAZ010000002">
    <property type="protein sequence ID" value="MDT2769784.1"/>
    <property type="molecule type" value="Genomic_DNA"/>
</dbReference>
<keyword evidence="6" id="KW-0689">Ribosomal protein</keyword>
<dbReference type="RefSeq" id="WP_311815329.1">
    <property type="nucleotide sequence ID" value="NZ_JARQAV010000007.1"/>
</dbReference>
<dbReference type="NCBIfam" id="TIGR01575">
    <property type="entry name" value="rimI"/>
    <property type="match status" value="1"/>
</dbReference>
<dbReference type="InterPro" id="IPR006464">
    <property type="entry name" value="AcTrfase_RimI/Ard1"/>
</dbReference>
<dbReference type="InterPro" id="IPR050680">
    <property type="entry name" value="YpeA/RimI_acetyltransf"/>
</dbReference>
<comment type="caution">
    <text evidence="6">The sequence shown here is derived from an EMBL/GenBank/DDBJ whole genome shotgun (WGS) entry which is preliminary data.</text>
</comment>
<keyword evidence="7" id="KW-1185">Reference proteome</keyword>
<dbReference type="Gene3D" id="3.40.630.30">
    <property type="match status" value="1"/>
</dbReference>
<feature type="domain" description="N-acetyltransferase" evidence="5">
    <location>
        <begin position="32"/>
        <end position="180"/>
    </location>
</feature>
<accession>A0ABU3FG37</accession>
<dbReference type="GO" id="GO:0005840">
    <property type="term" value="C:ribosome"/>
    <property type="evidence" value="ECO:0007669"/>
    <property type="project" value="UniProtKB-KW"/>
</dbReference>
<evidence type="ECO:0000256" key="1">
    <source>
        <dbReference type="ARBA" id="ARBA00005395"/>
    </source>
</evidence>
<dbReference type="Pfam" id="PF00583">
    <property type="entry name" value="Acetyltransf_1"/>
    <property type="match status" value="1"/>
</dbReference>
<protein>
    <submittedName>
        <fullName evidence="6">Ribosomal protein S18-alanine N-acetyltransferase</fullName>
        <ecNumber evidence="6">2.3.1.266</ecNumber>
    </submittedName>
</protein>
<dbReference type="EC" id="2.3.1.266" evidence="6"/>
<reference evidence="6 7" key="1">
    <citation type="submission" date="2023-03" db="EMBL/GenBank/DDBJ databases">
        <authorList>
            <person name="Shen W."/>
            <person name="Cai J."/>
        </authorList>
    </citation>
    <scope>NUCLEOTIDE SEQUENCE [LARGE SCALE GENOMIC DNA]</scope>
    <source>
        <strain evidence="6 7">Y59</strain>
    </source>
</reference>
<evidence type="ECO:0000313" key="7">
    <source>
        <dbReference type="Proteomes" id="UP001269061"/>
    </source>
</evidence>
<dbReference type="InterPro" id="IPR000182">
    <property type="entry name" value="GNAT_dom"/>
</dbReference>
<keyword evidence="6" id="KW-0687">Ribonucleoprotein</keyword>
<evidence type="ECO:0000259" key="5">
    <source>
        <dbReference type="PROSITE" id="PS51186"/>
    </source>
</evidence>